<dbReference type="InterPro" id="IPR005103">
    <property type="entry name" value="AA9_LPMO"/>
</dbReference>
<evidence type="ECO:0000256" key="9">
    <source>
        <dbReference type="ARBA" id="ARBA00023033"/>
    </source>
</evidence>
<evidence type="ECO:0000256" key="7">
    <source>
        <dbReference type="ARBA" id="ARBA00023002"/>
    </source>
</evidence>
<dbReference type="GO" id="GO:0030245">
    <property type="term" value="P:cellulose catabolic process"/>
    <property type="evidence" value="ECO:0007669"/>
    <property type="project" value="UniProtKB-KW"/>
</dbReference>
<keyword evidence="3" id="KW-0964">Secreted</keyword>
<evidence type="ECO:0000313" key="19">
    <source>
        <dbReference type="Proteomes" id="UP000799538"/>
    </source>
</evidence>
<evidence type="ECO:0000256" key="11">
    <source>
        <dbReference type="ARBA" id="ARBA00023277"/>
    </source>
</evidence>
<dbReference type="OrthoDB" id="4849160at2759"/>
<comment type="similarity">
    <text evidence="13">Belongs to the polysaccharide monooxygenase AA9 family.</text>
</comment>
<proteinExistence type="inferred from homology"/>
<dbReference type="Pfam" id="PF03443">
    <property type="entry name" value="AA9"/>
    <property type="match status" value="1"/>
</dbReference>
<evidence type="ECO:0000256" key="4">
    <source>
        <dbReference type="ARBA" id="ARBA00022723"/>
    </source>
</evidence>
<dbReference type="Proteomes" id="UP000799538">
    <property type="component" value="Unassembled WGS sequence"/>
</dbReference>
<keyword evidence="9" id="KW-0503">Monooxygenase</keyword>
<comment type="cofactor">
    <cofactor evidence="1">
        <name>Cu(2+)</name>
        <dbReference type="ChEBI" id="CHEBI:29036"/>
    </cofactor>
</comment>
<dbReference type="AlphaFoldDB" id="A0A6A6FXN7"/>
<evidence type="ECO:0000256" key="8">
    <source>
        <dbReference type="ARBA" id="ARBA00023008"/>
    </source>
</evidence>
<feature type="chain" id="PRO_5025660832" description="lytic cellulose monooxygenase (C4-dehydrogenating)" evidence="16">
    <location>
        <begin position="20"/>
        <end position="253"/>
    </location>
</feature>
<evidence type="ECO:0000256" key="5">
    <source>
        <dbReference type="ARBA" id="ARBA00022729"/>
    </source>
</evidence>
<evidence type="ECO:0000256" key="12">
    <source>
        <dbReference type="ARBA" id="ARBA00023326"/>
    </source>
</evidence>
<dbReference type="PANTHER" id="PTHR33353">
    <property type="entry name" value="PUTATIVE (AFU_ORTHOLOGUE AFUA_1G12560)-RELATED"/>
    <property type="match status" value="1"/>
</dbReference>
<reference evidence="19" key="1">
    <citation type="journal article" date="2020" name="Stud. Mycol.">
        <title>101 Dothideomycetes genomes: A test case for predicting lifestyles and emergence of pathogens.</title>
        <authorList>
            <person name="Haridas S."/>
            <person name="Albert R."/>
            <person name="Binder M."/>
            <person name="Bloem J."/>
            <person name="LaButti K."/>
            <person name="Salamov A."/>
            <person name="Andreopoulos B."/>
            <person name="Baker S."/>
            <person name="Barry K."/>
            <person name="Bills G."/>
            <person name="Bluhm B."/>
            <person name="Cannon C."/>
            <person name="Castanera R."/>
            <person name="Culley D."/>
            <person name="Daum C."/>
            <person name="Ezra D."/>
            <person name="Gonzalez J."/>
            <person name="Henrissat B."/>
            <person name="Kuo A."/>
            <person name="Liang C."/>
            <person name="Lipzen A."/>
            <person name="Lutzoni F."/>
            <person name="Magnuson J."/>
            <person name="Mondo S."/>
            <person name="Nolan M."/>
            <person name="Ohm R."/>
            <person name="Pangilinan J."/>
            <person name="Park H.-J."/>
            <person name="Ramirez L."/>
            <person name="Alfaro M."/>
            <person name="Sun H."/>
            <person name="Tritt A."/>
            <person name="Yoshinaga Y."/>
            <person name="Zwiers L.-H."/>
            <person name="Turgeon B."/>
            <person name="Goodwin S."/>
            <person name="Spatafora J."/>
            <person name="Crous P."/>
            <person name="Grigoriev I."/>
        </authorList>
    </citation>
    <scope>NUCLEOTIDE SEQUENCE [LARGE SCALE GENOMIC DNA]</scope>
    <source>
        <strain evidence="19">CECT 20119</strain>
    </source>
</reference>
<evidence type="ECO:0000256" key="13">
    <source>
        <dbReference type="ARBA" id="ARBA00044502"/>
    </source>
</evidence>
<keyword evidence="8" id="KW-0186">Copper</keyword>
<evidence type="ECO:0000256" key="16">
    <source>
        <dbReference type="SAM" id="SignalP"/>
    </source>
</evidence>
<evidence type="ECO:0000256" key="15">
    <source>
        <dbReference type="ARBA" id="ARBA00047174"/>
    </source>
</evidence>
<keyword evidence="6" id="KW-0136">Cellulose degradation</keyword>
<feature type="domain" description="Auxiliary Activity family 9 catalytic" evidence="17">
    <location>
        <begin position="20"/>
        <end position="232"/>
    </location>
</feature>
<keyword evidence="5 16" id="KW-0732">Signal</keyword>
<evidence type="ECO:0000256" key="3">
    <source>
        <dbReference type="ARBA" id="ARBA00022525"/>
    </source>
</evidence>
<keyword evidence="7" id="KW-0560">Oxidoreductase</keyword>
<dbReference type="CDD" id="cd21175">
    <property type="entry name" value="LPMO_AA9"/>
    <property type="match status" value="1"/>
</dbReference>
<dbReference type="GO" id="GO:0046872">
    <property type="term" value="F:metal ion binding"/>
    <property type="evidence" value="ECO:0007669"/>
    <property type="project" value="UniProtKB-KW"/>
</dbReference>
<comment type="catalytic activity">
    <reaction evidence="14">
        <text>[(1-&gt;4)-beta-D-glucosyl]n+m + reduced acceptor + O2 = 4-dehydro-beta-D-glucosyl-[(1-&gt;4)-beta-D-glucosyl]n-1 + [(1-&gt;4)-beta-D-glucosyl]m + acceptor + H2O.</text>
        <dbReference type="EC" id="1.14.99.56"/>
    </reaction>
</comment>
<keyword evidence="12" id="KW-0624">Polysaccharide degradation</keyword>
<accession>A0A6A6FXN7</accession>
<organism evidence="18 19">
    <name type="scientific">Elsinoe ampelina</name>
    <dbReference type="NCBI Taxonomy" id="302913"/>
    <lineage>
        <taxon>Eukaryota</taxon>
        <taxon>Fungi</taxon>
        <taxon>Dikarya</taxon>
        <taxon>Ascomycota</taxon>
        <taxon>Pezizomycotina</taxon>
        <taxon>Dothideomycetes</taxon>
        <taxon>Dothideomycetidae</taxon>
        <taxon>Myriangiales</taxon>
        <taxon>Elsinoaceae</taxon>
        <taxon>Elsinoe</taxon>
    </lineage>
</organism>
<gene>
    <name evidence="18" type="ORF">BDZ85DRAFT_270838</name>
</gene>
<dbReference type="EMBL" id="ML992572">
    <property type="protein sequence ID" value="KAF2218179.1"/>
    <property type="molecule type" value="Genomic_DNA"/>
</dbReference>
<evidence type="ECO:0000256" key="14">
    <source>
        <dbReference type="ARBA" id="ARBA00045077"/>
    </source>
</evidence>
<dbReference type="GO" id="GO:0004497">
    <property type="term" value="F:monooxygenase activity"/>
    <property type="evidence" value="ECO:0007669"/>
    <property type="project" value="UniProtKB-KW"/>
</dbReference>
<evidence type="ECO:0000256" key="2">
    <source>
        <dbReference type="ARBA" id="ARBA00004613"/>
    </source>
</evidence>
<dbReference type="EC" id="1.14.99.56" evidence="15"/>
<dbReference type="InterPro" id="IPR049892">
    <property type="entry name" value="AA9"/>
</dbReference>
<keyword evidence="4" id="KW-0479">Metal-binding</keyword>
<evidence type="ECO:0000313" key="18">
    <source>
        <dbReference type="EMBL" id="KAF2218179.1"/>
    </source>
</evidence>
<comment type="subcellular location">
    <subcellularLocation>
        <location evidence="2">Secreted</location>
    </subcellularLocation>
</comment>
<name>A0A6A6FXN7_9PEZI</name>
<keyword evidence="10" id="KW-1015">Disulfide bond</keyword>
<protein>
    <recommendedName>
        <fullName evidence="15">lytic cellulose monooxygenase (C4-dehydrogenating)</fullName>
        <ecNumber evidence="15">1.14.99.56</ecNumber>
    </recommendedName>
</protein>
<evidence type="ECO:0000256" key="10">
    <source>
        <dbReference type="ARBA" id="ARBA00023157"/>
    </source>
</evidence>
<dbReference type="PANTHER" id="PTHR33353:SF10">
    <property type="entry name" value="ENDO-BETA-1,4-GLUCANASE D"/>
    <property type="match status" value="1"/>
</dbReference>
<dbReference type="Gene3D" id="2.70.50.70">
    <property type="match status" value="1"/>
</dbReference>
<evidence type="ECO:0000256" key="6">
    <source>
        <dbReference type="ARBA" id="ARBA00023001"/>
    </source>
</evidence>
<evidence type="ECO:0000259" key="17">
    <source>
        <dbReference type="Pfam" id="PF03443"/>
    </source>
</evidence>
<keyword evidence="19" id="KW-1185">Reference proteome</keyword>
<evidence type="ECO:0000256" key="1">
    <source>
        <dbReference type="ARBA" id="ARBA00001973"/>
    </source>
</evidence>
<dbReference type="GO" id="GO:0005576">
    <property type="term" value="C:extracellular region"/>
    <property type="evidence" value="ECO:0007669"/>
    <property type="project" value="UniProtKB-SubCell"/>
</dbReference>
<feature type="signal peptide" evidence="16">
    <location>
        <begin position="1"/>
        <end position="19"/>
    </location>
</feature>
<keyword evidence="11" id="KW-0119">Carbohydrate metabolism</keyword>
<sequence>MLFLSSAVALAAALPLVSAHGIVDTIVGGGQPWQGNNPWQDVYSPGWSADNKDYGYVWDVNHINMTCHRAATPGAQYIPLAAGDTVKAKWSGPWPHPGPVMSYLAKCPGSCTTVNPADLKFFKIHHSGLLKNPNATSKDLYWAANKLRDNKDQANIKLPLNIAPGNYVLRHEIIALHSAFNLTGVQFYPQCINLKISGGGNLQPEGVPATKLYKQDEPGILINIYWPVPTKYPIPGPAIAAGLQFKGGKKFKA</sequence>